<sequence>MSMARSESLEAGAVDLSAVIEQDPLDLRISVSSIVHWADSHEVRRRVMAAVDFPIDDMAMFLVVNQLSYRGAMRPSELASALGTGRANLTKITHRLHDAGLVVRVAAPGDDRGVLVALTPTGREIGARIMNNAGSTFRAALAQWDPADVDTLRRLLARLAEETVSRP</sequence>
<reference evidence="3" key="1">
    <citation type="submission" date="2019-09" db="EMBL/GenBank/DDBJ databases">
        <title>Mumia zhuanghuii sp. nov. isolated from the intestinal contents of plateau pika (Ochotona curzoniae) in the Qinghai-Tibet plateau of China.</title>
        <authorList>
            <person name="Tian Z."/>
        </authorList>
    </citation>
    <scope>NUCLEOTIDE SEQUENCE [LARGE SCALE GENOMIC DNA]</scope>
    <source>
        <strain evidence="3">JCM 30598</strain>
    </source>
</reference>
<dbReference type="OrthoDB" id="8966183at2"/>
<dbReference type="SUPFAM" id="SSF46785">
    <property type="entry name" value="Winged helix' DNA-binding domain"/>
    <property type="match status" value="1"/>
</dbReference>
<evidence type="ECO:0000313" key="3">
    <source>
        <dbReference type="Proteomes" id="UP000325827"/>
    </source>
</evidence>
<accession>A0A5J5J5R1</accession>
<protein>
    <submittedName>
        <fullName evidence="2">MarR family transcriptional regulator</fullName>
    </submittedName>
</protein>
<name>A0A5J5J5R1_9MICO</name>
<evidence type="ECO:0000313" key="2">
    <source>
        <dbReference type="EMBL" id="KAA9111547.1"/>
    </source>
</evidence>
<evidence type="ECO:0000259" key="1">
    <source>
        <dbReference type="PROSITE" id="PS50995"/>
    </source>
</evidence>
<dbReference type="PANTHER" id="PTHR33164:SF99">
    <property type="entry name" value="MARR FAMILY REGULATORY PROTEIN"/>
    <property type="match status" value="1"/>
</dbReference>
<dbReference type="InterPro" id="IPR036388">
    <property type="entry name" value="WH-like_DNA-bd_sf"/>
</dbReference>
<dbReference type="GO" id="GO:0003700">
    <property type="term" value="F:DNA-binding transcription factor activity"/>
    <property type="evidence" value="ECO:0007669"/>
    <property type="project" value="InterPro"/>
</dbReference>
<dbReference type="AlphaFoldDB" id="A0A5J5J5R1"/>
<proteinExistence type="predicted"/>
<dbReference type="Pfam" id="PF01047">
    <property type="entry name" value="MarR"/>
    <property type="match status" value="1"/>
</dbReference>
<dbReference type="EMBL" id="VYSA01000001">
    <property type="protein sequence ID" value="KAA9111547.1"/>
    <property type="molecule type" value="Genomic_DNA"/>
</dbReference>
<dbReference type="InterPro" id="IPR039422">
    <property type="entry name" value="MarR/SlyA-like"/>
</dbReference>
<dbReference type="Gene3D" id="1.10.10.10">
    <property type="entry name" value="Winged helix-like DNA-binding domain superfamily/Winged helix DNA-binding domain"/>
    <property type="match status" value="1"/>
</dbReference>
<comment type="caution">
    <text evidence="2">The sequence shown here is derived from an EMBL/GenBank/DDBJ whole genome shotgun (WGS) entry which is preliminary data.</text>
</comment>
<organism evidence="2 3">
    <name type="scientific">Microbacterium rhizomatis</name>
    <dbReference type="NCBI Taxonomy" id="1631477"/>
    <lineage>
        <taxon>Bacteria</taxon>
        <taxon>Bacillati</taxon>
        <taxon>Actinomycetota</taxon>
        <taxon>Actinomycetes</taxon>
        <taxon>Micrococcales</taxon>
        <taxon>Microbacteriaceae</taxon>
        <taxon>Microbacterium</taxon>
    </lineage>
</organism>
<gene>
    <name evidence="2" type="ORF">F6B43_08290</name>
</gene>
<feature type="domain" description="HTH marR-type" evidence="1">
    <location>
        <begin position="13"/>
        <end position="161"/>
    </location>
</feature>
<dbReference type="SMART" id="SM00347">
    <property type="entry name" value="HTH_MARR"/>
    <property type="match status" value="1"/>
</dbReference>
<dbReference type="GO" id="GO:0006950">
    <property type="term" value="P:response to stress"/>
    <property type="evidence" value="ECO:0007669"/>
    <property type="project" value="TreeGrafter"/>
</dbReference>
<dbReference type="PRINTS" id="PR00598">
    <property type="entry name" value="HTHMARR"/>
</dbReference>
<dbReference type="PROSITE" id="PS50995">
    <property type="entry name" value="HTH_MARR_2"/>
    <property type="match status" value="1"/>
</dbReference>
<dbReference type="PANTHER" id="PTHR33164">
    <property type="entry name" value="TRANSCRIPTIONAL REGULATOR, MARR FAMILY"/>
    <property type="match status" value="1"/>
</dbReference>
<keyword evidence="3" id="KW-1185">Reference proteome</keyword>
<dbReference type="Proteomes" id="UP000325827">
    <property type="component" value="Unassembled WGS sequence"/>
</dbReference>
<dbReference type="InterPro" id="IPR036390">
    <property type="entry name" value="WH_DNA-bd_sf"/>
</dbReference>
<dbReference type="InterPro" id="IPR000835">
    <property type="entry name" value="HTH_MarR-typ"/>
</dbReference>